<keyword evidence="5" id="KW-1133">Transmembrane helix</keyword>
<evidence type="ECO:0000256" key="2">
    <source>
        <dbReference type="ARBA" id="ARBA00022793"/>
    </source>
</evidence>
<evidence type="ECO:0000256" key="4">
    <source>
        <dbReference type="ARBA" id="ARBA00023239"/>
    </source>
</evidence>
<keyword evidence="8" id="KW-1185">Reference proteome</keyword>
<accession>A0A9X8UHX3</accession>
<protein>
    <submittedName>
        <fullName evidence="7">Nucleoside-diphosphate-sugar epimerase</fullName>
    </submittedName>
</protein>
<dbReference type="Proteomes" id="UP000294682">
    <property type="component" value="Unassembled WGS sequence"/>
</dbReference>
<feature type="domain" description="NAD-dependent epimerase/dehydratase" evidence="6">
    <location>
        <begin position="31"/>
        <end position="278"/>
    </location>
</feature>
<dbReference type="EMBL" id="SLUK01000009">
    <property type="protein sequence ID" value="TCL42564.1"/>
    <property type="molecule type" value="Genomic_DNA"/>
</dbReference>
<evidence type="ECO:0000256" key="1">
    <source>
        <dbReference type="ARBA" id="ARBA00001911"/>
    </source>
</evidence>
<name>A0A9X8UHX3_9FIRM</name>
<evidence type="ECO:0000256" key="5">
    <source>
        <dbReference type="SAM" id="Phobius"/>
    </source>
</evidence>
<evidence type="ECO:0000259" key="6">
    <source>
        <dbReference type="Pfam" id="PF01370"/>
    </source>
</evidence>
<keyword evidence="5" id="KW-0472">Membrane</keyword>
<dbReference type="InterPro" id="IPR036291">
    <property type="entry name" value="NAD(P)-bd_dom_sf"/>
</dbReference>
<dbReference type="InterPro" id="IPR001509">
    <property type="entry name" value="Epimerase_deHydtase"/>
</dbReference>
<dbReference type="SUPFAM" id="SSF51735">
    <property type="entry name" value="NAD(P)-binding Rossmann-fold domains"/>
    <property type="match status" value="1"/>
</dbReference>
<gene>
    <name evidence="7" type="ORF">EDD78_10929</name>
</gene>
<comment type="cofactor">
    <cofactor evidence="1">
        <name>NAD(+)</name>
        <dbReference type="ChEBI" id="CHEBI:57540"/>
    </cofactor>
</comment>
<organism evidence="7 8">
    <name type="scientific">Harryflintia acetispora</name>
    <dbReference type="NCBI Taxonomy" id="1849041"/>
    <lineage>
        <taxon>Bacteria</taxon>
        <taxon>Bacillati</taxon>
        <taxon>Bacillota</taxon>
        <taxon>Clostridia</taxon>
        <taxon>Eubacteriales</taxon>
        <taxon>Oscillospiraceae</taxon>
        <taxon>Harryflintia</taxon>
    </lineage>
</organism>
<proteinExistence type="predicted"/>
<dbReference type="RefSeq" id="WP_132084872.1">
    <property type="nucleotide sequence ID" value="NZ_SLUK01000009.1"/>
</dbReference>
<evidence type="ECO:0000313" key="8">
    <source>
        <dbReference type="Proteomes" id="UP000294682"/>
    </source>
</evidence>
<keyword evidence="4" id="KW-0456">Lyase</keyword>
<keyword evidence="2" id="KW-0210">Decarboxylase</keyword>
<sequence>MRLLENKKYQQILDRLLLDFPMWEKLNGKTIFISGASGMIGSLLVDVIMVRNMRSSKESRCHIIASGRNEAVAKKRFYKWYDQEEFSFLPHDISNPLRLSYTPDFLIHAASTTHPLAYSQEPINTILANIMGTHNLLELAAENTQSRFLLLSSVEIYGENRGDTEYFAEDYCGYINCNTLRAGYPEAKRTSETLCQAYITQRNVDACTIRLPRIYGPTMRMSDTKAIAQFIKKGLSKEDIILKSKGNQLYSYAHTADAVQGILWVLLCGEVGQAYNLGDHRSDITLYELAQTVAQYTQTKVVSELPDEIEGRGYSTATKALLNAEKLSKLGWKSRYDIKTGICETIDILQDVFQKGDMT</sequence>
<dbReference type="GO" id="GO:0005737">
    <property type="term" value="C:cytoplasm"/>
    <property type="evidence" value="ECO:0007669"/>
    <property type="project" value="TreeGrafter"/>
</dbReference>
<evidence type="ECO:0000256" key="3">
    <source>
        <dbReference type="ARBA" id="ARBA00023027"/>
    </source>
</evidence>
<dbReference type="Pfam" id="PF01370">
    <property type="entry name" value="Epimerase"/>
    <property type="match status" value="1"/>
</dbReference>
<dbReference type="InterPro" id="IPR044516">
    <property type="entry name" value="UXS-like"/>
</dbReference>
<reference evidence="7 8" key="1">
    <citation type="submission" date="2019-03" db="EMBL/GenBank/DDBJ databases">
        <title>Genomic Encyclopedia of Type Strains, Phase IV (KMG-IV): sequencing the most valuable type-strain genomes for metagenomic binning, comparative biology and taxonomic classification.</title>
        <authorList>
            <person name="Goeker M."/>
        </authorList>
    </citation>
    <scope>NUCLEOTIDE SEQUENCE [LARGE SCALE GENOMIC DNA]</scope>
    <source>
        <strain evidence="7 8">DSM 100433</strain>
    </source>
</reference>
<dbReference type="Gene3D" id="3.40.50.720">
    <property type="entry name" value="NAD(P)-binding Rossmann-like Domain"/>
    <property type="match status" value="1"/>
</dbReference>
<dbReference type="GO" id="GO:0042732">
    <property type="term" value="P:D-xylose metabolic process"/>
    <property type="evidence" value="ECO:0007669"/>
    <property type="project" value="InterPro"/>
</dbReference>
<keyword evidence="5" id="KW-0812">Transmembrane</keyword>
<dbReference type="PANTHER" id="PTHR43078:SF6">
    <property type="entry name" value="UDP-GLUCURONIC ACID DECARBOXYLASE 1"/>
    <property type="match status" value="1"/>
</dbReference>
<comment type="caution">
    <text evidence="7">The sequence shown here is derived from an EMBL/GenBank/DDBJ whole genome shotgun (WGS) entry which is preliminary data.</text>
</comment>
<dbReference type="GO" id="GO:0048040">
    <property type="term" value="F:UDP-glucuronate decarboxylase activity"/>
    <property type="evidence" value="ECO:0007669"/>
    <property type="project" value="TreeGrafter"/>
</dbReference>
<dbReference type="GO" id="GO:0070403">
    <property type="term" value="F:NAD+ binding"/>
    <property type="evidence" value="ECO:0007669"/>
    <property type="project" value="InterPro"/>
</dbReference>
<dbReference type="AlphaFoldDB" id="A0A9X8UHX3"/>
<keyword evidence="3" id="KW-0520">NAD</keyword>
<feature type="transmembrane region" description="Helical" evidence="5">
    <location>
        <begin position="31"/>
        <end position="50"/>
    </location>
</feature>
<evidence type="ECO:0000313" key="7">
    <source>
        <dbReference type="EMBL" id="TCL42564.1"/>
    </source>
</evidence>
<dbReference type="PANTHER" id="PTHR43078">
    <property type="entry name" value="UDP-GLUCURONIC ACID DECARBOXYLASE-RELATED"/>
    <property type="match status" value="1"/>
</dbReference>